<dbReference type="GO" id="GO:0016020">
    <property type="term" value="C:membrane"/>
    <property type="evidence" value="ECO:0007669"/>
    <property type="project" value="UniProtKB-SubCell"/>
</dbReference>
<comment type="subcellular location">
    <subcellularLocation>
        <location evidence="1">Membrane</location>
        <topology evidence="1">Multi-pass membrane protein</topology>
    </subcellularLocation>
</comment>
<feature type="binding site" evidence="6">
    <location>
        <position position="140"/>
    </location>
    <ligand>
        <name>Zn(2+)</name>
        <dbReference type="ChEBI" id="CHEBI:29105"/>
    </ligand>
</feature>
<feature type="transmembrane region" description="Helical" evidence="7">
    <location>
        <begin position="228"/>
        <end position="247"/>
    </location>
</feature>
<comment type="caution">
    <text evidence="8">The sequence shown here is derived from an EMBL/GenBank/DDBJ whole genome shotgun (WGS) entry which is preliminary data.</text>
</comment>
<feature type="transmembrane region" description="Helical" evidence="7">
    <location>
        <begin position="119"/>
        <end position="142"/>
    </location>
</feature>
<feature type="transmembrane region" description="Helical" evidence="7">
    <location>
        <begin position="88"/>
        <end position="107"/>
    </location>
</feature>
<keyword evidence="4 7" id="KW-1133">Transmembrane helix</keyword>
<sequence>MWDTTRFAYHVPTLSFSFEHDIRTRLQSLHLRARSTFISLQSMQRYHLTFKDVPPILIEPFILRGYRSTHQPWSYYWKSLFHKHNETINVWSHLIGILYMIHLLYYYNQRLQFFENAHSWPFVVSLCTAIIMFMSSAFAHLLHSKSEKIHKTCFAIDYVGVSLHGFGSGFLHIYYSAPQWYYDKIEYQYIFILLLLGILACFLNCFAQYHFHPPYPPLKRICQFLPCGILWIYSVIPLVISLFPLIFPLNSSSLCHLGQIILFIVGATFFAFDIPQRFWPGALDFIGQGHHLFHLCIYFVTLCQMHGVYWDYEKYQRIIDQRSKPDLIFCGGSMISLILWDIVIVCTHTTDGQYQKLGSFTFSRGNRMISLKKSCNPMLSFNEDENEVKVWKRKPPELSTLQPHALDVSEASDGFSIAIVAGYHHLDTEKTLPAVYLVRSNPPNNMTLVDNYILYSDTQKIVRGPYVSTDQFDCVLSVSIHDSTQQAFVGVPQLPRSTSWLDDAGIQAGLLLSDT</sequence>
<evidence type="ECO:0000256" key="3">
    <source>
        <dbReference type="ARBA" id="ARBA00022692"/>
    </source>
</evidence>
<feature type="binding site" evidence="6">
    <location>
        <position position="290"/>
    </location>
    <ligand>
        <name>Zn(2+)</name>
        <dbReference type="ChEBI" id="CHEBI:29105"/>
    </ligand>
</feature>
<keyword evidence="5 7" id="KW-0472">Membrane</keyword>
<proteinExistence type="inferred from homology"/>
<dbReference type="EMBL" id="CAJOBP010005546">
    <property type="protein sequence ID" value="CAF4472247.1"/>
    <property type="molecule type" value="Genomic_DNA"/>
</dbReference>
<keyword evidence="6" id="KW-0479">Metal-binding</keyword>
<keyword evidence="6" id="KW-0862">Zinc</keyword>
<dbReference type="AlphaFoldDB" id="A0A820TJT3"/>
<accession>A0A820TJT3</accession>
<feature type="transmembrane region" description="Helical" evidence="7">
    <location>
        <begin position="253"/>
        <end position="272"/>
    </location>
</feature>
<evidence type="ECO:0000256" key="5">
    <source>
        <dbReference type="ARBA" id="ARBA00023136"/>
    </source>
</evidence>
<gene>
    <name evidence="8" type="ORF">UJA718_LOCUS24277</name>
</gene>
<evidence type="ECO:0000256" key="6">
    <source>
        <dbReference type="PIRSR" id="PIRSR604254-1"/>
    </source>
</evidence>
<dbReference type="Proteomes" id="UP000663873">
    <property type="component" value="Unassembled WGS sequence"/>
</dbReference>
<dbReference type="PANTHER" id="PTHR20855">
    <property type="entry name" value="ADIPOR/PROGESTIN RECEPTOR-RELATED"/>
    <property type="match status" value="1"/>
</dbReference>
<comment type="similarity">
    <text evidence="2">Belongs to the ADIPOR family.</text>
</comment>
<feature type="binding site" evidence="6">
    <location>
        <position position="294"/>
    </location>
    <ligand>
        <name>Zn(2+)</name>
        <dbReference type="ChEBI" id="CHEBI:29105"/>
    </ligand>
</feature>
<evidence type="ECO:0000313" key="8">
    <source>
        <dbReference type="EMBL" id="CAF4472247.1"/>
    </source>
</evidence>
<dbReference type="Pfam" id="PF03006">
    <property type="entry name" value="HlyIII"/>
    <property type="match status" value="1"/>
</dbReference>
<dbReference type="InterPro" id="IPR004254">
    <property type="entry name" value="AdipoR/HlyIII-related"/>
</dbReference>
<dbReference type="PANTHER" id="PTHR20855:SF92">
    <property type="entry name" value="PROGESTIN AND ADIPOQ RECEPTOR FAMILY MEMBER 3-LIKE"/>
    <property type="match status" value="1"/>
</dbReference>
<feature type="transmembrane region" description="Helical" evidence="7">
    <location>
        <begin position="327"/>
        <end position="345"/>
    </location>
</feature>
<evidence type="ECO:0000256" key="7">
    <source>
        <dbReference type="SAM" id="Phobius"/>
    </source>
</evidence>
<dbReference type="GO" id="GO:0038023">
    <property type="term" value="F:signaling receptor activity"/>
    <property type="evidence" value="ECO:0007669"/>
    <property type="project" value="TreeGrafter"/>
</dbReference>
<organism evidence="8 9">
    <name type="scientific">Rotaria socialis</name>
    <dbReference type="NCBI Taxonomy" id="392032"/>
    <lineage>
        <taxon>Eukaryota</taxon>
        <taxon>Metazoa</taxon>
        <taxon>Spiralia</taxon>
        <taxon>Gnathifera</taxon>
        <taxon>Rotifera</taxon>
        <taxon>Eurotatoria</taxon>
        <taxon>Bdelloidea</taxon>
        <taxon>Philodinida</taxon>
        <taxon>Philodinidae</taxon>
        <taxon>Rotaria</taxon>
    </lineage>
</organism>
<protein>
    <submittedName>
        <fullName evidence="8">Uncharacterized protein</fullName>
    </submittedName>
</protein>
<evidence type="ECO:0000313" key="9">
    <source>
        <dbReference type="Proteomes" id="UP000663873"/>
    </source>
</evidence>
<feature type="transmembrane region" description="Helical" evidence="7">
    <location>
        <begin position="187"/>
        <end position="207"/>
    </location>
</feature>
<keyword evidence="3 7" id="KW-0812">Transmembrane</keyword>
<dbReference type="GO" id="GO:0046872">
    <property type="term" value="F:metal ion binding"/>
    <property type="evidence" value="ECO:0007669"/>
    <property type="project" value="UniProtKB-KW"/>
</dbReference>
<feature type="non-terminal residue" evidence="8">
    <location>
        <position position="1"/>
    </location>
</feature>
<evidence type="ECO:0000256" key="1">
    <source>
        <dbReference type="ARBA" id="ARBA00004141"/>
    </source>
</evidence>
<reference evidence="8" key="1">
    <citation type="submission" date="2021-02" db="EMBL/GenBank/DDBJ databases">
        <authorList>
            <person name="Nowell W R."/>
        </authorList>
    </citation>
    <scope>NUCLEOTIDE SEQUENCE</scope>
</reference>
<evidence type="ECO:0000256" key="4">
    <source>
        <dbReference type="ARBA" id="ARBA00022989"/>
    </source>
</evidence>
<name>A0A820TJT3_9BILA</name>
<keyword evidence="9" id="KW-1185">Reference proteome</keyword>
<evidence type="ECO:0000256" key="2">
    <source>
        <dbReference type="ARBA" id="ARBA00007018"/>
    </source>
</evidence>